<dbReference type="HAMAP" id="MF_00087">
    <property type="entry name" value="Glu_tRNA_reductase"/>
    <property type="match status" value="1"/>
</dbReference>
<evidence type="ECO:0000256" key="1">
    <source>
        <dbReference type="ARBA" id="ARBA00005059"/>
    </source>
</evidence>
<dbReference type="SUPFAM" id="SSF69742">
    <property type="entry name" value="Glutamyl tRNA-reductase catalytic, N-terminal domain"/>
    <property type="match status" value="1"/>
</dbReference>
<dbReference type="InterPro" id="IPR036291">
    <property type="entry name" value="NAD(P)-bd_dom_sf"/>
</dbReference>
<dbReference type="InterPro" id="IPR018214">
    <property type="entry name" value="GluRdtase_CS"/>
</dbReference>
<dbReference type="AlphaFoldDB" id="A0A7W7GNV8"/>
<dbReference type="Proteomes" id="UP000540191">
    <property type="component" value="Unassembled WGS sequence"/>
</dbReference>
<keyword evidence="19" id="KW-1185">Reference proteome</keyword>
<feature type="binding site" evidence="8 10">
    <location>
        <begin position="45"/>
        <end position="48"/>
    </location>
    <ligand>
        <name>substrate</name>
    </ligand>
</feature>
<comment type="caution">
    <text evidence="18">The sequence shown here is derived from an EMBL/GenBank/DDBJ whole genome shotgun (WGS) entry which is preliminary data.</text>
</comment>
<evidence type="ECO:0000256" key="14">
    <source>
        <dbReference type="SAM" id="MobiDB-lite"/>
    </source>
</evidence>
<evidence type="ECO:0000256" key="6">
    <source>
        <dbReference type="ARBA" id="ARBA00023244"/>
    </source>
</evidence>
<evidence type="ECO:0000256" key="3">
    <source>
        <dbReference type="ARBA" id="ARBA00012970"/>
    </source>
</evidence>
<comment type="pathway">
    <text evidence="1 8 13">Porphyrin-containing compound metabolism; protoporphyrin-IX biosynthesis; 5-aminolevulinate from L-glutamyl-tRNA(Glu): step 1/2.</text>
</comment>
<dbReference type="SUPFAM" id="SSF69075">
    <property type="entry name" value="Glutamyl tRNA-reductase dimerization domain"/>
    <property type="match status" value="1"/>
</dbReference>
<sequence length="448" mass="47076">MTLFCLAASHHDVDLDTVARLSAGSSDVLAAVPTGSAKGAVVLATCNRVEIYAEAADADVSGASEQIVSALADSADVEVDVARRALRTLGPQATARHLFEVGAGLDSAVVGEREIAGQVRRALLEAREAGTATGPLVRLFESATRTAKDIGSQTALGATGRSVVTVALDLTEQLRGLHGEEERAAFWAEANVLLIGTGSYAGTTLAQLAERGATAVGVHSASGRAEQFVADRGGWALPLGGEHVHGAIAEADVIIGSSGSGRQLGRETLAQLRRGAERPLTLVDLALSRDFDPATADLDDVELITLESVRLAAPEQAEAAVGEARVLVDAALAEYTESLRGRTAGEAITALRRHTLATLDEELERVRRRHGCTAAAEEVEFALRRMVKQLLHGPTVRARQFAADGRLDEYERALQVLFDIDVAPARPTAPLGTECPAHDDSSRSERTA</sequence>
<reference evidence="18 19" key="1">
    <citation type="submission" date="2020-08" db="EMBL/GenBank/DDBJ databases">
        <title>Sequencing the genomes of 1000 actinobacteria strains.</title>
        <authorList>
            <person name="Klenk H.-P."/>
        </authorList>
    </citation>
    <scope>NUCLEOTIDE SEQUENCE [LARGE SCALE GENOMIC DNA]</scope>
    <source>
        <strain evidence="18 19">DSM 23974</strain>
    </source>
</reference>
<feature type="binding site" evidence="8 10">
    <location>
        <begin position="112"/>
        <end position="114"/>
    </location>
    <ligand>
        <name>substrate</name>
    </ligand>
</feature>
<evidence type="ECO:0000256" key="9">
    <source>
        <dbReference type="PIRSR" id="PIRSR000445-1"/>
    </source>
</evidence>
<dbReference type="PANTHER" id="PTHR43013">
    <property type="entry name" value="GLUTAMYL-TRNA REDUCTASE"/>
    <property type="match status" value="1"/>
</dbReference>
<evidence type="ECO:0000256" key="2">
    <source>
        <dbReference type="ARBA" id="ARBA00005916"/>
    </source>
</evidence>
<dbReference type="Gene3D" id="3.30.460.30">
    <property type="entry name" value="Glutamyl-tRNA reductase, N-terminal domain"/>
    <property type="match status" value="1"/>
</dbReference>
<gene>
    <name evidence="8" type="primary">hemA</name>
    <name evidence="18" type="ORF">HDA30_001068</name>
</gene>
<evidence type="ECO:0000256" key="11">
    <source>
        <dbReference type="PIRSR" id="PIRSR000445-3"/>
    </source>
</evidence>
<feature type="active site" description="Nucleophile" evidence="8 9">
    <location>
        <position position="46"/>
    </location>
</feature>
<dbReference type="NCBIfam" id="NF000750">
    <property type="entry name" value="PRK00045.3-4"/>
    <property type="match status" value="1"/>
</dbReference>
<feature type="domain" description="Tetrapyrrole biosynthesis glutamyl-tRNA reductase dimerisation" evidence="15">
    <location>
        <begin position="323"/>
        <end position="420"/>
    </location>
</feature>
<organism evidence="18 19">
    <name type="scientific">Micrococcus cohnii</name>
    <dbReference type="NCBI Taxonomy" id="993416"/>
    <lineage>
        <taxon>Bacteria</taxon>
        <taxon>Bacillati</taxon>
        <taxon>Actinomycetota</taxon>
        <taxon>Actinomycetes</taxon>
        <taxon>Micrococcales</taxon>
        <taxon>Micrococcaceae</taxon>
        <taxon>Micrococcus</taxon>
    </lineage>
</organism>
<protein>
    <recommendedName>
        <fullName evidence="3 8">Glutamyl-tRNA reductase</fullName>
        <shortName evidence="8">GluTR</shortName>
        <ecNumber evidence="3 8">1.2.1.70</ecNumber>
    </recommendedName>
</protein>
<keyword evidence="5 8" id="KW-0560">Oxidoreductase</keyword>
<comment type="similarity">
    <text evidence="2 8 13">Belongs to the glutamyl-tRNA reductase family.</text>
</comment>
<evidence type="ECO:0000313" key="18">
    <source>
        <dbReference type="EMBL" id="MBB4735560.1"/>
    </source>
</evidence>
<feature type="region of interest" description="Disordered" evidence="14">
    <location>
        <begin position="428"/>
        <end position="448"/>
    </location>
</feature>
<dbReference type="GO" id="GO:0008883">
    <property type="term" value="F:glutamyl-tRNA reductase activity"/>
    <property type="evidence" value="ECO:0007669"/>
    <property type="project" value="UniProtKB-UniRule"/>
</dbReference>
<comment type="domain">
    <text evidence="8">Possesses an unusual extended V-shaped dimeric structure with each monomer consisting of three distinct domains arranged along a curved 'spinal' alpha-helix. The N-terminal catalytic domain specifically recognizes the glutamate moiety of the substrate. The second domain is the NADPH-binding domain, and the third C-terminal domain is responsible for dimerization.</text>
</comment>
<dbReference type="InterPro" id="IPR000343">
    <property type="entry name" value="4pyrrol_synth_GluRdtase"/>
</dbReference>
<accession>A0A7W7GNV8</accession>
<evidence type="ECO:0000256" key="5">
    <source>
        <dbReference type="ARBA" id="ARBA00023002"/>
    </source>
</evidence>
<dbReference type="InterPro" id="IPR015896">
    <property type="entry name" value="4pyrrol_synth_GluRdtase_dimer"/>
</dbReference>
<evidence type="ECO:0000259" key="15">
    <source>
        <dbReference type="Pfam" id="PF00745"/>
    </source>
</evidence>
<evidence type="ECO:0000259" key="17">
    <source>
        <dbReference type="Pfam" id="PF05201"/>
    </source>
</evidence>
<dbReference type="GO" id="GO:0050661">
    <property type="term" value="F:NADP binding"/>
    <property type="evidence" value="ECO:0007669"/>
    <property type="project" value="InterPro"/>
</dbReference>
<dbReference type="InterPro" id="IPR015895">
    <property type="entry name" value="4pyrrol_synth_GluRdtase_N"/>
</dbReference>
<dbReference type="PROSITE" id="PS00747">
    <property type="entry name" value="GLUTR"/>
    <property type="match status" value="1"/>
</dbReference>
<dbReference type="PANTHER" id="PTHR43013:SF1">
    <property type="entry name" value="GLUTAMYL-TRNA REDUCTASE"/>
    <property type="match status" value="1"/>
</dbReference>
<evidence type="ECO:0000256" key="10">
    <source>
        <dbReference type="PIRSR" id="PIRSR000445-2"/>
    </source>
</evidence>
<evidence type="ECO:0000256" key="4">
    <source>
        <dbReference type="ARBA" id="ARBA00022857"/>
    </source>
</evidence>
<feature type="domain" description="Quinate/shikimate 5-dehydrogenase/glutamyl-tRNA reductase" evidence="16">
    <location>
        <begin position="187"/>
        <end position="308"/>
    </location>
</feature>
<feature type="binding site" evidence="8 10">
    <location>
        <position position="107"/>
    </location>
    <ligand>
        <name>substrate</name>
    </ligand>
</feature>
<keyword evidence="6 8" id="KW-0627">Porphyrin biosynthesis</keyword>
<dbReference type="RefSeq" id="WP_184241313.1">
    <property type="nucleotide sequence ID" value="NZ_JACHNA010000001.1"/>
</dbReference>
<comment type="function">
    <text evidence="8">Catalyzes the NADPH-dependent reduction of glutamyl-tRNA(Glu) to glutamate 1-semialdehyde (GSA).</text>
</comment>
<evidence type="ECO:0000259" key="16">
    <source>
        <dbReference type="Pfam" id="PF01488"/>
    </source>
</evidence>
<feature type="site" description="Important for activity" evidence="8 12">
    <location>
        <position position="97"/>
    </location>
</feature>
<comment type="miscellaneous">
    <text evidence="8">During catalysis, the active site Cys acts as a nucleophile attacking the alpha-carbonyl group of tRNA-bound glutamate with the formation of a thioester intermediate between enzyme and glutamate, and the concomitant release of tRNA(Glu). The thioester intermediate is finally reduced by direct hydride transfer from NADPH, to form the product GSA.</text>
</comment>
<comment type="subunit">
    <text evidence="8">Homodimer.</text>
</comment>
<dbReference type="Pfam" id="PF05201">
    <property type="entry name" value="GlutR_N"/>
    <property type="match status" value="1"/>
</dbReference>
<comment type="catalytic activity">
    <reaction evidence="7 8 13">
        <text>(S)-4-amino-5-oxopentanoate + tRNA(Glu) + NADP(+) = L-glutamyl-tRNA(Glu) + NADPH + H(+)</text>
        <dbReference type="Rhea" id="RHEA:12344"/>
        <dbReference type="Rhea" id="RHEA-COMP:9663"/>
        <dbReference type="Rhea" id="RHEA-COMP:9680"/>
        <dbReference type="ChEBI" id="CHEBI:15378"/>
        <dbReference type="ChEBI" id="CHEBI:57501"/>
        <dbReference type="ChEBI" id="CHEBI:57783"/>
        <dbReference type="ChEBI" id="CHEBI:58349"/>
        <dbReference type="ChEBI" id="CHEBI:78442"/>
        <dbReference type="ChEBI" id="CHEBI:78520"/>
        <dbReference type="EC" id="1.2.1.70"/>
    </reaction>
</comment>
<feature type="binding site" evidence="8 11">
    <location>
        <begin position="196"/>
        <end position="201"/>
    </location>
    <ligand>
        <name>NADP(+)</name>
        <dbReference type="ChEBI" id="CHEBI:58349"/>
    </ligand>
</feature>
<dbReference type="GO" id="GO:0019353">
    <property type="term" value="P:protoporphyrinogen IX biosynthetic process from glutamate"/>
    <property type="evidence" value="ECO:0007669"/>
    <property type="project" value="TreeGrafter"/>
</dbReference>
<evidence type="ECO:0000256" key="7">
    <source>
        <dbReference type="ARBA" id="ARBA00047464"/>
    </source>
</evidence>
<dbReference type="Gene3D" id="3.40.50.720">
    <property type="entry name" value="NAD(P)-binding Rossmann-like Domain"/>
    <property type="match status" value="1"/>
</dbReference>
<dbReference type="InterPro" id="IPR006151">
    <property type="entry name" value="Shikm_DH/Glu-tRNA_Rdtase"/>
</dbReference>
<dbReference type="InterPro" id="IPR036453">
    <property type="entry name" value="GluRdtase_dimer_dom_sf"/>
</dbReference>
<feature type="compositionally biased region" description="Basic and acidic residues" evidence="14">
    <location>
        <begin position="436"/>
        <end position="448"/>
    </location>
</feature>
<evidence type="ECO:0000256" key="12">
    <source>
        <dbReference type="PIRSR" id="PIRSR000445-4"/>
    </source>
</evidence>
<evidence type="ECO:0000313" key="19">
    <source>
        <dbReference type="Proteomes" id="UP000540191"/>
    </source>
</evidence>
<name>A0A7W7GNV8_9MICC</name>
<feature type="domain" description="Glutamyl-tRNA reductase N-terminal" evidence="17">
    <location>
        <begin position="7"/>
        <end position="154"/>
    </location>
</feature>
<dbReference type="UniPathway" id="UPA00251">
    <property type="reaction ID" value="UER00316"/>
</dbReference>
<feature type="binding site" evidence="8 10">
    <location>
        <position position="118"/>
    </location>
    <ligand>
        <name>substrate</name>
    </ligand>
</feature>
<evidence type="ECO:0000256" key="8">
    <source>
        <dbReference type="HAMAP-Rule" id="MF_00087"/>
    </source>
</evidence>
<dbReference type="Pfam" id="PF00745">
    <property type="entry name" value="GlutR_dimer"/>
    <property type="match status" value="1"/>
</dbReference>
<dbReference type="NCBIfam" id="TIGR01035">
    <property type="entry name" value="hemA"/>
    <property type="match status" value="1"/>
</dbReference>
<dbReference type="EMBL" id="JACHNA010000001">
    <property type="protein sequence ID" value="MBB4735560.1"/>
    <property type="molecule type" value="Genomic_DNA"/>
</dbReference>
<proteinExistence type="inferred from homology"/>
<dbReference type="InterPro" id="IPR036343">
    <property type="entry name" value="GluRdtase_N_sf"/>
</dbReference>
<dbReference type="EC" id="1.2.1.70" evidence="3 8"/>
<dbReference type="Pfam" id="PF01488">
    <property type="entry name" value="Shikimate_DH"/>
    <property type="match status" value="1"/>
</dbReference>
<dbReference type="PIRSF" id="PIRSF000445">
    <property type="entry name" value="4pyrrol_synth_GluRdtase"/>
    <property type="match status" value="1"/>
</dbReference>
<dbReference type="SUPFAM" id="SSF51735">
    <property type="entry name" value="NAD(P)-binding Rossmann-fold domains"/>
    <property type="match status" value="1"/>
</dbReference>
<keyword evidence="4 8" id="KW-0521">NADP</keyword>
<evidence type="ECO:0000256" key="13">
    <source>
        <dbReference type="RuleBase" id="RU000584"/>
    </source>
</evidence>